<keyword evidence="7" id="KW-1185">Reference proteome</keyword>
<feature type="domain" description="Translocation and assembly module TamB C-terminal" evidence="5">
    <location>
        <begin position="582"/>
        <end position="888"/>
    </location>
</feature>
<dbReference type="Pfam" id="PF04357">
    <property type="entry name" value="TamB"/>
    <property type="match status" value="1"/>
</dbReference>
<dbReference type="GO" id="GO:0009306">
    <property type="term" value="P:protein secretion"/>
    <property type="evidence" value="ECO:0007669"/>
    <property type="project" value="InterPro"/>
</dbReference>
<evidence type="ECO:0000256" key="3">
    <source>
        <dbReference type="ARBA" id="ARBA00022989"/>
    </source>
</evidence>
<keyword evidence="3" id="KW-1133">Transmembrane helix</keyword>
<evidence type="ECO:0000313" key="7">
    <source>
        <dbReference type="Proteomes" id="UP000032214"/>
    </source>
</evidence>
<comment type="subcellular location">
    <subcellularLocation>
        <location evidence="1">Membrane</location>
        <topology evidence="1">Single-pass membrane protein</topology>
    </subcellularLocation>
</comment>
<dbReference type="STRING" id="1306947.J120_04620"/>
<name>A0A0D2GNK7_9BACT</name>
<dbReference type="Proteomes" id="UP000032214">
    <property type="component" value="Unassembled WGS sequence"/>
</dbReference>
<protein>
    <recommendedName>
        <fullName evidence="5">Translocation and assembly module TamB C-terminal domain-containing protein</fullName>
    </recommendedName>
</protein>
<dbReference type="EMBL" id="ARQD01000004">
    <property type="protein sequence ID" value="KIX84989.1"/>
    <property type="molecule type" value="Genomic_DNA"/>
</dbReference>
<sequence>MSSLWYVQTDPLFGGLIVNSIVHTLEHTLESDISYKNFSLNLISPSIVLESVSINPCNSVEDWKFETRFFRVNFSWIRFFLVGIFDLHISFDRSTMYSACRGTTFTLATAIERLMGESDLPLPIRMASLQFLHIKARSNIAPGVTVACQGHVYIKPFEQNTAIHIQCTHLETWAQGVKFIPKANGTARIMIPSNASRKYHYQVTGFTTLLSGKEQYPCTLHISGDSDALYATLNDIEAELTISQCTARFDTHATHLQAHFSLPVTFFSTMLGSSYLDSAEMLGATLQATVHEQSIQASADMTTPQLRSGGITIPPISVRADCNYQNSSISTKATIKVDANTLLCAGSYNTTTELWSCDLNLQEDIILTPELPIIINTSSQIQASGQGATCTSGHMAVAGAQSKGAPVTFSCNAVYNENNVSYITACVGQHSLQANFTCADSSWGITGQCMYAPDSTYLSFASDNIQKSITCKGSVSEVSALLSPLLGTQITGDGTLILHCYPSDSYKKIRIECALEQGALRVPHTYVVITGLDGTALIDMANKTIKLQDIACALHSGTLTIARAKIEFDASGACTYMHVPLSIKKCLISIDKDLWALCSGGFVFSGSPELYKISGRAIIDRSYIYDQGLSVISSYGQKSFSSGSGLAFPECELDIDVFTREPLKINTKRITATCSAQAHIANTLSAPTVSGSLRLLSGTAQLGYKPLTITKAHLSLQENTTDPLIEFEAQSVIKNYAIRMYASGSLSKPNVQLSSTPALAHEQILSLLFAGAEGDSLNRILPALFAENLRAFVVDSDYNSYLSHALLKPLQYVHLVPKLIDNSGTRGFKGAVEVDMSDKWRAIIQKDLQAGTDPYLEVEYTASDDISIKAFRDERADVGAEVEFKFSF</sequence>
<reference evidence="6 7" key="1">
    <citation type="journal article" date="2013" name="Proc. Natl. Acad. Sci. U.S.A.">
        <title>Candidate phylum TM6 genome recovered from a hospital sink biofilm provides genomic insights into this uncultivated phylum.</title>
        <authorList>
            <person name="McLean J.S."/>
            <person name="Lombardo M.J."/>
            <person name="Badger J.H."/>
            <person name="Edlund A."/>
            <person name="Novotny M."/>
            <person name="Yee-Greenbaum J."/>
            <person name="Vyahhi N."/>
            <person name="Hall A.P."/>
            <person name="Yang Y."/>
            <person name="Dupont C.L."/>
            <person name="Ziegler M.G."/>
            <person name="Chitsaz H."/>
            <person name="Allen A.E."/>
            <person name="Yooseph S."/>
            <person name="Tesler G."/>
            <person name="Pevzner P.A."/>
            <person name="Friedman R.M."/>
            <person name="Nealson K.H."/>
            <person name="Venter J.C."/>
            <person name="Lasken R.S."/>
        </authorList>
    </citation>
    <scope>NUCLEOTIDE SEQUENCE [LARGE SCALE GENOMIC DNA]</scope>
    <source>
        <strain evidence="6 7">TM6SC1</strain>
    </source>
</reference>
<keyword evidence="2" id="KW-0812">Transmembrane</keyword>
<evidence type="ECO:0000256" key="2">
    <source>
        <dbReference type="ARBA" id="ARBA00022692"/>
    </source>
</evidence>
<dbReference type="AlphaFoldDB" id="A0A0D2GNK7"/>
<dbReference type="InterPro" id="IPR007452">
    <property type="entry name" value="TamB_C"/>
</dbReference>
<comment type="caution">
    <text evidence="6">The sequence shown here is derived from an EMBL/GenBank/DDBJ whole genome shotgun (WGS) entry which is preliminary data.</text>
</comment>
<dbReference type="GO" id="GO:0005886">
    <property type="term" value="C:plasma membrane"/>
    <property type="evidence" value="ECO:0007669"/>
    <property type="project" value="InterPro"/>
</dbReference>
<evidence type="ECO:0000256" key="4">
    <source>
        <dbReference type="ARBA" id="ARBA00023136"/>
    </source>
</evidence>
<evidence type="ECO:0000259" key="5">
    <source>
        <dbReference type="Pfam" id="PF04357"/>
    </source>
</evidence>
<organism evidence="6 7">
    <name type="scientific">candidate division TM6 bacterium JCVI TM6SC1</name>
    <dbReference type="NCBI Taxonomy" id="1306947"/>
    <lineage>
        <taxon>Bacteria</taxon>
        <taxon>Candidatus Babelota</taxon>
        <taxon>Vermiphilus</taxon>
    </lineage>
</organism>
<proteinExistence type="predicted"/>
<accession>A0A0D2GNK7</accession>
<keyword evidence="4" id="KW-0472">Membrane</keyword>
<evidence type="ECO:0000256" key="1">
    <source>
        <dbReference type="ARBA" id="ARBA00004167"/>
    </source>
</evidence>
<gene>
    <name evidence="6" type="ORF">J120_04620</name>
</gene>
<dbReference type="eggNOG" id="COG2911">
    <property type="taxonomic scope" value="Bacteria"/>
</dbReference>
<evidence type="ECO:0000313" key="6">
    <source>
        <dbReference type="EMBL" id="KIX84989.1"/>
    </source>
</evidence>